<accession>D8RKB5</accession>
<dbReference type="EMBL" id="GL377582">
    <property type="protein sequence ID" value="EFJ27412.1"/>
    <property type="molecule type" value="Genomic_DNA"/>
</dbReference>
<dbReference type="Proteomes" id="UP000001514">
    <property type="component" value="Unassembled WGS sequence"/>
</dbReference>
<sequence length="787" mass="87254">MKKRRWLERDGDGATGQSTEDCMALVADPEVRMRSIAISGMIAGARGAQLGPVREAMQRRLWEEQEISVIQQIISALSSIFADETTTSCLQRYYLLDGCPEPIKIRILASLVRICKTSNEHSEVVAALQPALLQDLYGKNPVLRMWGLKFATKFFEQQRNKSWIIAALHKRFFDTHAFVRKAALDAVISLDAVGFSFLDGLNAIALRLLEDHVSESVRLSAMELLRLWVMEVQAGEITASQQRETNYTYLEICTMLTDPCTRVRKEACRVLGTMTSVSQKIKLHSVNKKSVLVTSGDPLISCNINGKSPRTAIVAGAFVSAVEDEFPEVRSAAVQALSSLSLGSKEVANAGVLGLFLDMLNDQDPAVRRASIQALYDLADCGVFCVEDKHLRVITATLEDQNNELRHAGLKLLSSLKLPTLVMFESAVQTLMKCLDRHPQDRKNVYEALLCLGKGHGSHVEALKSELLTQVKFVVNGEKGLDDPSEMLSCKRITDFTKEHTPVESGDSSSTVLIMVQQAIKCALRAGSVSNDNQRETIRGCKKSLLVLERTSLVNLGLLYMDCLQLVAQKNSAKEPDHQKLGSVLGRMQTCFSGFSASGALQLLELNAFYIVIQVEDDAELVQRFSQLASIVEESKSLSSTSVASFSLLQAVEESLRNQTDPENVSTLKAAAASFWPKHDIVSASVEEMRADLAVNSSSFEHRLKVLTATYPFHFTASGAVHHITAGSRIWVQMELEGFPSQYRCLELERKSKEDKLVEFSEELGFYNVPSERTLYERRINTTDSVR</sequence>
<gene>
    <name evidence="1" type="ORF">SELMODRAFT_412179</name>
</gene>
<dbReference type="STRING" id="88036.D8RKB5"/>
<evidence type="ECO:0000313" key="1">
    <source>
        <dbReference type="EMBL" id="EFJ27412.1"/>
    </source>
</evidence>
<dbReference type="Gramene" id="EFJ27412">
    <property type="protein sequence ID" value="EFJ27412"/>
    <property type="gene ID" value="SELMODRAFT_412179"/>
</dbReference>
<reference evidence="1 2" key="1">
    <citation type="journal article" date="2011" name="Science">
        <title>The Selaginella genome identifies genetic changes associated with the evolution of vascular plants.</title>
        <authorList>
            <person name="Banks J.A."/>
            <person name="Nishiyama T."/>
            <person name="Hasebe M."/>
            <person name="Bowman J.L."/>
            <person name="Gribskov M."/>
            <person name="dePamphilis C."/>
            <person name="Albert V.A."/>
            <person name="Aono N."/>
            <person name="Aoyama T."/>
            <person name="Ambrose B.A."/>
            <person name="Ashton N.W."/>
            <person name="Axtell M.J."/>
            <person name="Barker E."/>
            <person name="Barker M.S."/>
            <person name="Bennetzen J.L."/>
            <person name="Bonawitz N.D."/>
            <person name="Chapple C."/>
            <person name="Cheng C."/>
            <person name="Correa L.G."/>
            <person name="Dacre M."/>
            <person name="DeBarry J."/>
            <person name="Dreyer I."/>
            <person name="Elias M."/>
            <person name="Engstrom E.M."/>
            <person name="Estelle M."/>
            <person name="Feng L."/>
            <person name="Finet C."/>
            <person name="Floyd S.K."/>
            <person name="Frommer W.B."/>
            <person name="Fujita T."/>
            <person name="Gramzow L."/>
            <person name="Gutensohn M."/>
            <person name="Harholt J."/>
            <person name="Hattori M."/>
            <person name="Heyl A."/>
            <person name="Hirai T."/>
            <person name="Hiwatashi Y."/>
            <person name="Ishikawa M."/>
            <person name="Iwata M."/>
            <person name="Karol K.G."/>
            <person name="Koehler B."/>
            <person name="Kolukisaoglu U."/>
            <person name="Kubo M."/>
            <person name="Kurata T."/>
            <person name="Lalonde S."/>
            <person name="Li K."/>
            <person name="Li Y."/>
            <person name="Litt A."/>
            <person name="Lyons E."/>
            <person name="Manning G."/>
            <person name="Maruyama T."/>
            <person name="Michael T.P."/>
            <person name="Mikami K."/>
            <person name="Miyazaki S."/>
            <person name="Morinaga S."/>
            <person name="Murata T."/>
            <person name="Mueller-Roeber B."/>
            <person name="Nelson D.R."/>
            <person name="Obara M."/>
            <person name="Oguri Y."/>
            <person name="Olmstead R.G."/>
            <person name="Onodera N."/>
            <person name="Petersen B.L."/>
            <person name="Pils B."/>
            <person name="Prigge M."/>
            <person name="Rensing S.A."/>
            <person name="Riano-Pachon D.M."/>
            <person name="Roberts A.W."/>
            <person name="Sato Y."/>
            <person name="Scheller H.V."/>
            <person name="Schulz B."/>
            <person name="Schulz C."/>
            <person name="Shakirov E.V."/>
            <person name="Shibagaki N."/>
            <person name="Shinohara N."/>
            <person name="Shippen D.E."/>
            <person name="Soerensen I."/>
            <person name="Sotooka R."/>
            <person name="Sugimoto N."/>
            <person name="Sugita M."/>
            <person name="Sumikawa N."/>
            <person name="Tanurdzic M."/>
            <person name="Theissen G."/>
            <person name="Ulvskov P."/>
            <person name="Wakazuki S."/>
            <person name="Weng J.K."/>
            <person name="Willats W.W."/>
            <person name="Wipf D."/>
            <person name="Wolf P.G."/>
            <person name="Yang L."/>
            <person name="Zimmer A.D."/>
            <person name="Zhu Q."/>
            <person name="Mitros T."/>
            <person name="Hellsten U."/>
            <person name="Loque D."/>
            <person name="Otillar R."/>
            <person name="Salamov A."/>
            <person name="Schmutz J."/>
            <person name="Shapiro H."/>
            <person name="Lindquist E."/>
            <person name="Lucas S."/>
            <person name="Rokhsar D."/>
            <person name="Grigoriev I.V."/>
        </authorList>
    </citation>
    <scope>NUCLEOTIDE SEQUENCE [LARGE SCALE GENOMIC DNA]</scope>
</reference>
<dbReference type="SUPFAM" id="SSF48371">
    <property type="entry name" value="ARM repeat"/>
    <property type="match status" value="1"/>
</dbReference>
<dbReference type="InterPro" id="IPR026003">
    <property type="entry name" value="Cohesin_HEAT"/>
</dbReference>
<dbReference type="InterPro" id="IPR016024">
    <property type="entry name" value="ARM-type_fold"/>
</dbReference>
<organism evidence="2">
    <name type="scientific">Selaginella moellendorffii</name>
    <name type="common">Spikemoss</name>
    <dbReference type="NCBI Taxonomy" id="88036"/>
    <lineage>
        <taxon>Eukaryota</taxon>
        <taxon>Viridiplantae</taxon>
        <taxon>Streptophyta</taxon>
        <taxon>Embryophyta</taxon>
        <taxon>Tracheophyta</taxon>
        <taxon>Lycopodiopsida</taxon>
        <taxon>Selaginellales</taxon>
        <taxon>Selaginellaceae</taxon>
        <taxon>Selaginella</taxon>
    </lineage>
</organism>
<evidence type="ECO:0000313" key="2">
    <source>
        <dbReference type="Proteomes" id="UP000001514"/>
    </source>
</evidence>
<protein>
    <submittedName>
        <fullName evidence="1">Uncharacterized protein</fullName>
    </submittedName>
</protein>
<dbReference type="PANTHER" id="PTHR20938:SF0">
    <property type="entry name" value="INTEGRATOR COMPLEX SUBUNIT 4"/>
    <property type="match status" value="1"/>
</dbReference>
<proteinExistence type="predicted"/>
<dbReference type="Gene3D" id="1.25.10.10">
    <property type="entry name" value="Leucine-rich Repeat Variant"/>
    <property type="match status" value="2"/>
</dbReference>
<dbReference type="eggNOG" id="KOG2259">
    <property type="taxonomic scope" value="Eukaryota"/>
</dbReference>
<name>D8RKB5_SELML</name>
<dbReference type="AlphaFoldDB" id="D8RKB5"/>
<dbReference type="InParanoid" id="D8RKB5"/>
<dbReference type="InterPro" id="IPR011989">
    <property type="entry name" value="ARM-like"/>
</dbReference>
<dbReference type="PANTHER" id="PTHR20938">
    <property type="entry name" value="INTEGRATOR COMPLEX SUBUNIT 4"/>
    <property type="match status" value="1"/>
</dbReference>
<dbReference type="GO" id="GO:0005768">
    <property type="term" value="C:endosome"/>
    <property type="evidence" value="ECO:0000318"/>
    <property type="project" value="GO_Central"/>
</dbReference>
<dbReference type="Pfam" id="PF13646">
    <property type="entry name" value="HEAT_2"/>
    <property type="match status" value="1"/>
</dbReference>
<dbReference type="KEGG" id="smo:SELMODRAFT_412179"/>
<dbReference type="HOGENOM" id="CLU_019764_0_0_1"/>
<keyword evidence="2" id="KW-1185">Reference proteome</keyword>
<dbReference type="Pfam" id="PF12765">
    <property type="entry name" value="Cohesin_HEAT"/>
    <property type="match status" value="1"/>
</dbReference>
<dbReference type="GO" id="GO:0010496">
    <property type="term" value="P:intercellular transport"/>
    <property type="evidence" value="ECO:0000318"/>
    <property type="project" value="GO_Central"/>
</dbReference>